<dbReference type="Proteomes" id="UP001603013">
    <property type="component" value="Unassembled WGS sequence"/>
</dbReference>
<dbReference type="InterPro" id="IPR010662">
    <property type="entry name" value="RBBP9/YdeN"/>
</dbReference>
<evidence type="ECO:0000313" key="2">
    <source>
        <dbReference type="Proteomes" id="UP001603013"/>
    </source>
</evidence>
<comment type="caution">
    <text evidence="1">The sequence shown here is derived from an EMBL/GenBank/DDBJ whole genome shotgun (WGS) entry which is preliminary data.</text>
</comment>
<evidence type="ECO:0000313" key="1">
    <source>
        <dbReference type="EMBL" id="MFF8280589.1"/>
    </source>
</evidence>
<reference evidence="1 2" key="1">
    <citation type="submission" date="2024-10" db="EMBL/GenBank/DDBJ databases">
        <title>The Natural Products Discovery Center: Release of the First 8490 Sequenced Strains for Exploring Actinobacteria Biosynthetic Diversity.</title>
        <authorList>
            <person name="Kalkreuter E."/>
            <person name="Kautsar S.A."/>
            <person name="Yang D."/>
            <person name="Bader C.D."/>
            <person name="Teijaro C.N."/>
            <person name="Fluegel L."/>
            <person name="Davis C.M."/>
            <person name="Simpson J.R."/>
            <person name="Lauterbach L."/>
            <person name="Steele A.D."/>
            <person name="Gui C."/>
            <person name="Meng S."/>
            <person name="Li G."/>
            <person name="Viehrig K."/>
            <person name="Ye F."/>
            <person name="Su P."/>
            <person name="Kiefer A.F."/>
            <person name="Nichols A."/>
            <person name="Cepeda A.J."/>
            <person name="Yan W."/>
            <person name="Fan B."/>
            <person name="Jiang Y."/>
            <person name="Adhikari A."/>
            <person name="Zheng C.-J."/>
            <person name="Schuster L."/>
            <person name="Cowan T.M."/>
            <person name="Smanski M.J."/>
            <person name="Chevrette M.G."/>
            <person name="De Carvalho L.P.S."/>
            <person name="Shen B."/>
        </authorList>
    </citation>
    <scope>NUCLEOTIDE SEQUENCE [LARGE SCALE GENOMIC DNA]</scope>
    <source>
        <strain evidence="1 2">NPDC015755</strain>
    </source>
</reference>
<keyword evidence="2" id="KW-1185">Reference proteome</keyword>
<dbReference type="EMBL" id="JBIBSM010000023">
    <property type="protein sequence ID" value="MFF8280589.1"/>
    <property type="molecule type" value="Genomic_DNA"/>
</dbReference>
<dbReference type="Pfam" id="PF06821">
    <property type="entry name" value="Ser_hydrolase"/>
    <property type="match status" value="1"/>
</dbReference>
<accession>A0ABW6YL52</accession>
<dbReference type="GO" id="GO:0016787">
    <property type="term" value="F:hydrolase activity"/>
    <property type="evidence" value="ECO:0007669"/>
    <property type="project" value="UniProtKB-KW"/>
</dbReference>
<proteinExistence type="predicted"/>
<sequence>MTTFLILHGFENHRPEGHWQHWLAGRLGDRGHEVRYPQLPEPDAPVLGDWLAALRGELRPPAGGGEFVVVAHSLAVLLWLQAAARTPDELTADRVLLVAPPSPAVTASIPEIAGFGTDPGLDLGAVRLKAPTRLVYGEGDPYCPEGAAVHYGDPLSLDRDLVVSGGHLDMAAGYGAWPSVLEWCEDPSARLRGR</sequence>
<dbReference type="RefSeq" id="WP_391937392.1">
    <property type="nucleotide sequence ID" value="NZ_JBIBSM010000023.1"/>
</dbReference>
<name>A0ABW6YL52_9ACTN</name>
<gene>
    <name evidence="1" type="ORF">ACF05T_31670</name>
</gene>
<dbReference type="InterPro" id="IPR029058">
    <property type="entry name" value="AB_hydrolase_fold"/>
</dbReference>
<keyword evidence="1" id="KW-0378">Hydrolase</keyword>
<protein>
    <submittedName>
        <fullName evidence="1">RBBP9/YdeN family alpha/beta hydrolase</fullName>
    </submittedName>
</protein>
<organism evidence="1 2">
    <name type="scientific">Streptomyces lateritius</name>
    <dbReference type="NCBI Taxonomy" id="67313"/>
    <lineage>
        <taxon>Bacteria</taxon>
        <taxon>Bacillati</taxon>
        <taxon>Actinomycetota</taxon>
        <taxon>Actinomycetes</taxon>
        <taxon>Kitasatosporales</taxon>
        <taxon>Streptomycetaceae</taxon>
        <taxon>Streptomyces</taxon>
    </lineage>
</organism>
<dbReference type="SUPFAM" id="SSF53474">
    <property type="entry name" value="alpha/beta-Hydrolases"/>
    <property type="match status" value="1"/>
</dbReference>
<dbReference type="Gene3D" id="3.40.50.1820">
    <property type="entry name" value="alpha/beta hydrolase"/>
    <property type="match status" value="1"/>
</dbReference>